<dbReference type="EMBL" id="MT141832">
    <property type="protein sequence ID" value="QJA70926.1"/>
    <property type="molecule type" value="Genomic_DNA"/>
</dbReference>
<sequence length="48" mass="5383">MTYLICDNCGWCGDPLELVALTDDLNDTGFRYCPQCGGEDFEEEEDEG</sequence>
<evidence type="ECO:0000313" key="1">
    <source>
        <dbReference type="EMBL" id="QJA44263.1"/>
    </source>
</evidence>
<gene>
    <name evidence="3" type="ORF">MM415A03493_0008</name>
    <name evidence="2" type="ORF">MM415B00633_0041</name>
    <name evidence="1" type="ORF">TM448A00090_0095</name>
    <name evidence="4" type="ORF">TM448B00221_0008</name>
</gene>
<name>A0A6H1Z8P3_9ZZZZ</name>
<accession>A0A6H1Z8P3</accession>
<reference evidence="1" key="1">
    <citation type="submission" date="2020-03" db="EMBL/GenBank/DDBJ databases">
        <title>The deep terrestrial virosphere.</title>
        <authorList>
            <person name="Holmfeldt K."/>
            <person name="Nilsson E."/>
            <person name="Simone D."/>
            <person name="Lopez-Fernandez M."/>
            <person name="Wu X."/>
            <person name="de Brujin I."/>
            <person name="Lundin D."/>
            <person name="Andersson A."/>
            <person name="Bertilsson S."/>
            <person name="Dopson M."/>
        </authorList>
    </citation>
    <scope>NUCLEOTIDE SEQUENCE</scope>
    <source>
        <strain evidence="3">MM415A03493</strain>
        <strain evidence="2">MM415B00633</strain>
        <strain evidence="1">TM448A00090</strain>
        <strain evidence="4">TM448B00221</strain>
    </source>
</reference>
<evidence type="ECO:0000313" key="2">
    <source>
        <dbReference type="EMBL" id="QJA63357.1"/>
    </source>
</evidence>
<dbReference type="EMBL" id="MT144601">
    <property type="protein sequence ID" value="QJH94454.1"/>
    <property type="molecule type" value="Genomic_DNA"/>
</dbReference>
<evidence type="ECO:0000313" key="3">
    <source>
        <dbReference type="EMBL" id="QJA70926.1"/>
    </source>
</evidence>
<dbReference type="EMBL" id="MT143974">
    <property type="protein sequence ID" value="QJA44263.1"/>
    <property type="molecule type" value="Genomic_DNA"/>
</dbReference>
<protein>
    <submittedName>
        <fullName evidence="1">Uncharacterized protein</fullName>
    </submittedName>
</protein>
<organism evidence="1">
    <name type="scientific">viral metagenome</name>
    <dbReference type="NCBI Taxonomy" id="1070528"/>
    <lineage>
        <taxon>unclassified sequences</taxon>
        <taxon>metagenomes</taxon>
        <taxon>organismal metagenomes</taxon>
    </lineage>
</organism>
<proteinExistence type="predicted"/>
<dbReference type="EMBL" id="MT141495">
    <property type="protein sequence ID" value="QJA63357.1"/>
    <property type="molecule type" value="Genomic_DNA"/>
</dbReference>
<dbReference type="AlphaFoldDB" id="A0A6H1Z8P3"/>
<evidence type="ECO:0000313" key="4">
    <source>
        <dbReference type="EMBL" id="QJH94454.1"/>
    </source>
</evidence>